<dbReference type="CDD" id="cd16664">
    <property type="entry name" value="RING-Ubox_PUB"/>
    <property type="match status" value="1"/>
</dbReference>
<protein>
    <recommendedName>
        <fullName evidence="5 6">U-box domain-containing protein</fullName>
        <ecNumber evidence="5">2.3.2.27</ecNumber>
    </recommendedName>
    <alternativeName>
        <fullName evidence="5">RING-type E3 ubiquitin transferase PUB</fullName>
    </alternativeName>
</protein>
<dbReference type="Proteomes" id="UP001141806">
    <property type="component" value="Unassembled WGS sequence"/>
</dbReference>
<gene>
    <name evidence="7" type="ORF">NE237_008353</name>
</gene>
<dbReference type="Pfam" id="PF25598">
    <property type="entry name" value="ARM_PUB"/>
    <property type="match status" value="1"/>
</dbReference>
<dbReference type="OrthoDB" id="10064100at2759"/>
<evidence type="ECO:0000259" key="6">
    <source>
        <dbReference type="PROSITE" id="PS51698"/>
    </source>
</evidence>
<dbReference type="PROSITE" id="PS51698">
    <property type="entry name" value="U_BOX"/>
    <property type="match status" value="1"/>
</dbReference>
<evidence type="ECO:0000256" key="5">
    <source>
        <dbReference type="RuleBase" id="RU369093"/>
    </source>
</evidence>
<dbReference type="AlphaFoldDB" id="A0A9Q0KVD6"/>
<comment type="function">
    <text evidence="5">Functions as an E3 ubiquitin ligase.</text>
</comment>
<evidence type="ECO:0000256" key="4">
    <source>
        <dbReference type="ARBA" id="ARBA00022786"/>
    </source>
</evidence>
<dbReference type="EMBL" id="JAMYWD010000002">
    <property type="protein sequence ID" value="KAJ4977573.1"/>
    <property type="molecule type" value="Genomic_DNA"/>
</dbReference>
<evidence type="ECO:0000313" key="7">
    <source>
        <dbReference type="EMBL" id="KAJ4977573.1"/>
    </source>
</evidence>
<comment type="pathway">
    <text evidence="2 5">Protein modification; protein ubiquitination.</text>
</comment>
<feature type="domain" description="U-box" evidence="6">
    <location>
        <begin position="11"/>
        <end position="63"/>
    </location>
</feature>
<dbReference type="SUPFAM" id="SSF48371">
    <property type="entry name" value="ARM repeat"/>
    <property type="match status" value="1"/>
</dbReference>
<name>A0A9Q0KVD6_9MAGN</name>
<dbReference type="InterPro" id="IPR045185">
    <property type="entry name" value="PUB22/23/24-like"/>
</dbReference>
<dbReference type="PANTHER" id="PTHR22849:SF132">
    <property type="entry name" value="E3 UBIQUITIN-PROTEIN LIGASE PUB23"/>
    <property type="match status" value="1"/>
</dbReference>
<accession>A0A9Q0KVD6</accession>
<evidence type="ECO:0000256" key="3">
    <source>
        <dbReference type="ARBA" id="ARBA00022679"/>
    </source>
</evidence>
<dbReference type="SMART" id="SM00504">
    <property type="entry name" value="Ubox"/>
    <property type="match status" value="1"/>
</dbReference>
<dbReference type="Pfam" id="PF04564">
    <property type="entry name" value="U-box"/>
    <property type="match status" value="1"/>
</dbReference>
<dbReference type="Gene3D" id="3.30.40.10">
    <property type="entry name" value="Zinc/RING finger domain, C3HC4 (zinc finger)"/>
    <property type="match status" value="1"/>
</dbReference>
<comment type="catalytic activity">
    <reaction evidence="1 5">
        <text>S-ubiquitinyl-[E2 ubiquitin-conjugating enzyme]-L-cysteine + [acceptor protein]-L-lysine = [E2 ubiquitin-conjugating enzyme]-L-cysteine + N(6)-ubiquitinyl-[acceptor protein]-L-lysine.</text>
        <dbReference type="EC" id="2.3.2.27"/>
    </reaction>
</comment>
<proteinExistence type="predicted"/>
<reference evidence="7" key="1">
    <citation type="journal article" date="2023" name="Plant J.">
        <title>The genome of the king protea, Protea cynaroides.</title>
        <authorList>
            <person name="Chang J."/>
            <person name="Duong T.A."/>
            <person name="Schoeman C."/>
            <person name="Ma X."/>
            <person name="Roodt D."/>
            <person name="Barker N."/>
            <person name="Li Z."/>
            <person name="Van de Peer Y."/>
            <person name="Mizrachi E."/>
        </authorList>
    </citation>
    <scope>NUCLEOTIDE SEQUENCE</scope>
    <source>
        <tissue evidence="7">Young leaves</tissue>
    </source>
</reference>
<dbReference type="EC" id="2.3.2.27" evidence="5"/>
<dbReference type="InterPro" id="IPR013083">
    <property type="entry name" value="Znf_RING/FYVE/PHD"/>
</dbReference>
<evidence type="ECO:0000256" key="2">
    <source>
        <dbReference type="ARBA" id="ARBA00004906"/>
    </source>
</evidence>
<comment type="caution">
    <text evidence="7">The sequence shown here is derived from an EMBL/GenBank/DDBJ whole genome shotgun (WGS) entry which is preliminary data.</text>
</comment>
<dbReference type="InterPro" id="IPR045210">
    <property type="entry name" value="RING-Ubox_PUB"/>
</dbReference>
<sequence>MSYQVHQDEVDVPSYFLCPISLQIMKDPVTVSSEITYYREPIEKWIFSSKNHTSCPVTKTALPGALFYSSKGIERFPTPKPPVDKAQIVKLLNEGKTIQHQMKCLLSLRSITNENERNRRSLESAGVVEFLASIVTNDESSDSASDEALYILYHLQISEAGLKNLINRNGDFIETLMRALQYGSYPSRAYASLLLKCMFQLADPIYLMSLQLEHFVQIVNILDDQISQQASKASLQIMINLLEAGAVSVLIEILLERTKKRVCEMVLVVLNLLCGCAEGRAKLLKHGDGIAVVSKKILRVSHVATDRGMRILSSISRFTGTSCVLQEMIQVGAVSKLSLLLQVDCSLKTRGKAEEMLRLRSSSWKNSSCIPVHLLPFYPSS</sequence>
<dbReference type="InterPro" id="IPR011989">
    <property type="entry name" value="ARM-like"/>
</dbReference>
<dbReference type="PANTHER" id="PTHR22849">
    <property type="entry name" value="WDSAM1 PROTEIN"/>
    <property type="match status" value="1"/>
</dbReference>
<dbReference type="InterPro" id="IPR016024">
    <property type="entry name" value="ARM-type_fold"/>
</dbReference>
<keyword evidence="3 5" id="KW-0808">Transferase</keyword>
<evidence type="ECO:0000256" key="1">
    <source>
        <dbReference type="ARBA" id="ARBA00000900"/>
    </source>
</evidence>
<dbReference type="InterPro" id="IPR058678">
    <property type="entry name" value="ARM_PUB"/>
</dbReference>
<keyword evidence="4 5" id="KW-0833">Ubl conjugation pathway</keyword>
<keyword evidence="8" id="KW-1185">Reference proteome</keyword>
<organism evidence="7 8">
    <name type="scientific">Protea cynaroides</name>
    <dbReference type="NCBI Taxonomy" id="273540"/>
    <lineage>
        <taxon>Eukaryota</taxon>
        <taxon>Viridiplantae</taxon>
        <taxon>Streptophyta</taxon>
        <taxon>Embryophyta</taxon>
        <taxon>Tracheophyta</taxon>
        <taxon>Spermatophyta</taxon>
        <taxon>Magnoliopsida</taxon>
        <taxon>Proteales</taxon>
        <taxon>Proteaceae</taxon>
        <taxon>Protea</taxon>
    </lineage>
</organism>
<dbReference type="Gene3D" id="1.25.10.10">
    <property type="entry name" value="Leucine-rich Repeat Variant"/>
    <property type="match status" value="1"/>
</dbReference>
<dbReference type="GO" id="GO:0061630">
    <property type="term" value="F:ubiquitin protein ligase activity"/>
    <property type="evidence" value="ECO:0007669"/>
    <property type="project" value="UniProtKB-UniRule"/>
</dbReference>
<dbReference type="GO" id="GO:0016567">
    <property type="term" value="P:protein ubiquitination"/>
    <property type="evidence" value="ECO:0007669"/>
    <property type="project" value="UniProtKB-UniRule"/>
</dbReference>
<dbReference type="SUPFAM" id="SSF57850">
    <property type="entry name" value="RING/U-box"/>
    <property type="match status" value="1"/>
</dbReference>
<dbReference type="InterPro" id="IPR003613">
    <property type="entry name" value="Ubox_domain"/>
</dbReference>
<evidence type="ECO:0000313" key="8">
    <source>
        <dbReference type="Proteomes" id="UP001141806"/>
    </source>
</evidence>